<dbReference type="PANTHER" id="PTHR11236">
    <property type="entry name" value="AMINOBENZOATE/ANTHRANILATE SYNTHASE"/>
    <property type="match status" value="1"/>
</dbReference>
<evidence type="ECO:0000256" key="5">
    <source>
        <dbReference type="SAM" id="MobiDB-lite"/>
    </source>
</evidence>
<sequence length="461" mass="49125">MSTTTEHTTAISAWAADVPLALHRMSMPYAQDPIQTAVALVTAGIGDPYVLYERAGVVHVAAGASAVLRASATHLTAHTADGAWTIPTAGRPLDRIAEALQALAQAQQDGRRAYGWATFELAHQLHGRDAGEDTLVHLFLPCVEVALSPGRATVRATDADWQRKAADLLTTAPSHHAPAPGTRPDSDMTAADPSHYREAVAEIIEDIRAGRLDKAVLSRSVPLGHIPVDLPATYLAGRAANTPARSFLLDLGGWQAAGFSPETVVEVGPDGRVATQPLAGTRALGPDTGENERLRRELLADPKEVHEHAISVRLACREIAEVCRPDSVVVEEFMEVKERGSVQHLASMVSGKLRDDLGPWDALGALFPAVTATGVPKRQALAALSRYEDGPRGLYGGAVITADTDGALDAALVLRTIFHRGSTTWLRAGAGIMGGSTPEREFEETREKLRSVAPYIRRPGE</sequence>
<evidence type="ECO:0000256" key="2">
    <source>
        <dbReference type="ARBA" id="ARBA00022723"/>
    </source>
</evidence>
<dbReference type="RefSeq" id="WP_386433481.1">
    <property type="nucleotide sequence ID" value="NZ_JBHSBB010000017.1"/>
</dbReference>
<comment type="caution">
    <text evidence="7">The sequence shown here is derived from an EMBL/GenBank/DDBJ whole genome shotgun (WGS) entry which is preliminary data.</text>
</comment>
<keyword evidence="8" id="KW-1185">Reference proteome</keyword>
<dbReference type="EMBL" id="JBHSBB010000017">
    <property type="protein sequence ID" value="MFC4034736.1"/>
    <property type="molecule type" value="Genomic_DNA"/>
</dbReference>
<dbReference type="InterPro" id="IPR005801">
    <property type="entry name" value="ADC_synthase"/>
</dbReference>
<keyword evidence="4 7" id="KW-0456">Lyase</keyword>
<keyword evidence="2" id="KW-0479">Metal-binding</keyword>
<comment type="cofactor">
    <cofactor evidence="1">
        <name>Mg(2+)</name>
        <dbReference type="ChEBI" id="CHEBI:18420"/>
    </cofactor>
</comment>
<evidence type="ECO:0000313" key="7">
    <source>
        <dbReference type="EMBL" id="MFC4034736.1"/>
    </source>
</evidence>
<accession>A0ABV8HV11</accession>
<name>A0ABV8HV11_9ACTN</name>
<dbReference type="Gene3D" id="3.60.120.10">
    <property type="entry name" value="Anthranilate synthase"/>
    <property type="match status" value="1"/>
</dbReference>
<organism evidence="7 8">
    <name type="scientific">Streptomyces polygonati</name>
    <dbReference type="NCBI Taxonomy" id="1617087"/>
    <lineage>
        <taxon>Bacteria</taxon>
        <taxon>Bacillati</taxon>
        <taxon>Actinomycetota</taxon>
        <taxon>Actinomycetes</taxon>
        <taxon>Kitasatosporales</taxon>
        <taxon>Streptomycetaceae</taxon>
        <taxon>Streptomyces</taxon>
    </lineage>
</organism>
<proteinExistence type="predicted"/>
<dbReference type="InterPro" id="IPR019996">
    <property type="entry name" value="Salicylate_synthase"/>
</dbReference>
<dbReference type="GO" id="GO:0043904">
    <property type="term" value="F:isochorismate pyruvate lyase activity"/>
    <property type="evidence" value="ECO:0007669"/>
    <property type="project" value="UniProtKB-EC"/>
</dbReference>
<dbReference type="SUPFAM" id="SSF56322">
    <property type="entry name" value="ADC synthase"/>
    <property type="match status" value="1"/>
</dbReference>
<evidence type="ECO:0000256" key="4">
    <source>
        <dbReference type="ARBA" id="ARBA00023239"/>
    </source>
</evidence>
<dbReference type="Pfam" id="PF00425">
    <property type="entry name" value="Chorismate_bind"/>
    <property type="match status" value="1"/>
</dbReference>
<feature type="region of interest" description="Disordered" evidence="5">
    <location>
        <begin position="170"/>
        <end position="190"/>
    </location>
</feature>
<dbReference type="PRINTS" id="PR00095">
    <property type="entry name" value="ANTSNTHASEI"/>
</dbReference>
<gene>
    <name evidence="7" type="ORF">ACFO3J_25175</name>
</gene>
<feature type="domain" description="Chorismate-utilising enzyme C-terminal" evidence="6">
    <location>
        <begin position="194"/>
        <end position="448"/>
    </location>
</feature>
<reference evidence="8" key="1">
    <citation type="journal article" date="2019" name="Int. J. Syst. Evol. Microbiol.">
        <title>The Global Catalogue of Microorganisms (GCM) 10K type strain sequencing project: providing services to taxonomists for standard genome sequencing and annotation.</title>
        <authorList>
            <consortium name="The Broad Institute Genomics Platform"/>
            <consortium name="The Broad Institute Genome Sequencing Center for Infectious Disease"/>
            <person name="Wu L."/>
            <person name="Ma J."/>
        </authorList>
    </citation>
    <scope>NUCLEOTIDE SEQUENCE [LARGE SCALE GENOMIC DNA]</scope>
    <source>
        <strain evidence="8">CGMCC 4.7237</strain>
    </source>
</reference>
<evidence type="ECO:0000256" key="1">
    <source>
        <dbReference type="ARBA" id="ARBA00001946"/>
    </source>
</evidence>
<protein>
    <submittedName>
        <fullName evidence="7">Salicylate synthase</fullName>
        <ecNumber evidence="7">4.2.99.21</ecNumber>
    </submittedName>
</protein>
<dbReference type="InterPro" id="IPR019999">
    <property type="entry name" value="Anth_synth_I-like"/>
</dbReference>
<dbReference type="NCBIfam" id="TIGR03494">
    <property type="entry name" value="salicyl_syn"/>
    <property type="match status" value="1"/>
</dbReference>
<dbReference type="Proteomes" id="UP001595765">
    <property type="component" value="Unassembled WGS sequence"/>
</dbReference>
<dbReference type="InterPro" id="IPR015890">
    <property type="entry name" value="Chorismate_C"/>
</dbReference>
<evidence type="ECO:0000313" key="8">
    <source>
        <dbReference type="Proteomes" id="UP001595765"/>
    </source>
</evidence>
<dbReference type="EC" id="4.2.99.21" evidence="7"/>
<evidence type="ECO:0000256" key="3">
    <source>
        <dbReference type="ARBA" id="ARBA00022842"/>
    </source>
</evidence>
<evidence type="ECO:0000259" key="6">
    <source>
        <dbReference type="Pfam" id="PF00425"/>
    </source>
</evidence>
<dbReference type="PANTHER" id="PTHR11236:SF48">
    <property type="entry name" value="ISOCHORISMATE SYNTHASE MENF"/>
    <property type="match status" value="1"/>
</dbReference>
<keyword evidence="3" id="KW-0460">Magnesium</keyword>